<evidence type="ECO:0000256" key="14">
    <source>
        <dbReference type="ARBA" id="ARBA00030801"/>
    </source>
</evidence>
<evidence type="ECO:0000256" key="16">
    <source>
        <dbReference type="PROSITE-ProRule" id="PRU00023"/>
    </source>
</evidence>
<keyword evidence="12" id="KW-0234">DNA repair</keyword>
<feature type="compositionally biased region" description="Polar residues" evidence="18">
    <location>
        <begin position="633"/>
        <end position="642"/>
    </location>
</feature>
<name>A0A9Q1E6M4_SYNKA</name>
<dbReference type="PRINTS" id="PR01415">
    <property type="entry name" value="ANKYRIN"/>
</dbReference>
<dbReference type="InterPro" id="IPR032675">
    <property type="entry name" value="LRR_dom_sf"/>
</dbReference>
<evidence type="ECO:0000313" key="19">
    <source>
        <dbReference type="EMBL" id="KAJ8333204.1"/>
    </source>
</evidence>
<evidence type="ECO:0000313" key="20">
    <source>
        <dbReference type="Proteomes" id="UP001152622"/>
    </source>
</evidence>
<dbReference type="InterPro" id="IPR011990">
    <property type="entry name" value="TPR-like_helical_dom_sf"/>
</dbReference>
<keyword evidence="13" id="KW-0539">Nucleus</keyword>
<dbReference type="InterPro" id="IPR052311">
    <property type="entry name" value="MMS22L-TONSL_complex_comp"/>
</dbReference>
<dbReference type="GO" id="GO:0006325">
    <property type="term" value="P:chromatin organization"/>
    <property type="evidence" value="ECO:0007669"/>
    <property type="project" value="UniProtKB-KW"/>
</dbReference>
<organism evidence="19 20">
    <name type="scientific">Synaphobranchus kaupii</name>
    <name type="common">Kaup's arrowtooth eel</name>
    <dbReference type="NCBI Taxonomy" id="118154"/>
    <lineage>
        <taxon>Eukaryota</taxon>
        <taxon>Metazoa</taxon>
        <taxon>Chordata</taxon>
        <taxon>Craniata</taxon>
        <taxon>Vertebrata</taxon>
        <taxon>Euteleostomi</taxon>
        <taxon>Actinopterygii</taxon>
        <taxon>Neopterygii</taxon>
        <taxon>Teleostei</taxon>
        <taxon>Anguilliformes</taxon>
        <taxon>Synaphobranchidae</taxon>
        <taxon>Synaphobranchus</taxon>
    </lineage>
</organism>
<evidence type="ECO:0000256" key="13">
    <source>
        <dbReference type="ARBA" id="ARBA00023242"/>
    </source>
</evidence>
<feature type="compositionally biased region" description="Acidic residues" evidence="18">
    <location>
        <begin position="427"/>
        <end position="459"/>
    </location>
</feature>
<dbReference type="EMBL" id="JAINUF010000024">
    <property type="protein sequence ID" value="KAJ8333204.1"/>
    <property type="molecule type" value="Genomic_DNA"/>
</dbReference>
<evidence type="ECO:0000256" key="17">
    <source>
        <dbReference type="PROSITE-ProRule" id="PRU00339"/>
    </source>
</evidence>
<evidence type="ECO:0000256" key="2">
    <source>
        <dbReference type="ARBA" id="ARBA00004286"/>
    </source>
</evidence>
<feature type="repeat" description="ANK" evidence="16">
    <location>
        <begin position="548"/>
        <end position="580"/>
    </location>
</feature>
<comment type="caution">
    <text evidence="19">The sequence shown here is derived from an EMBL/GenBank/DDBJ whole genome shotgun (WGS) entry which is preliminary data.</text>
</comment>
<dbReference type="GO" id="GO:0000724">
    <property type="term" value="P:double-strand break repair via homologous recombination"/>
    <property type="evidence" value="ECO:0007669"/>
    <property type="project" value="TreeGrafter"/>
</dbReference>
<dbReference type="SMART" id="SM00368">
    <property type="entry name" value="LRR_RI"/>
    <property type="match status" value="4"/>
</dbReference>
<evidence type="ECO:0000256" key="8">
    <source>
        <dbReference type="ARBA" id="ARBA00022763"/>
    </source>
</evidence>
<feature type="region of interest" description="Disordered" evidence="18">
    <location>
        <begin position="424"/>
        <end position="463"/>
    </location>
</feature>
<dbReference type="Pfam" id="PF13516">
    <property type="entry name" value="LRR_6"/>
    <property type="match status" value="2"/>
</dbReference>
<proteinExistence type="inferred from homology"/>
<feature type="compositionally biased region" description="Acidic residues" evidence="18">
    <location>
        <begin position="777"/>
        <end position="792"/>
    </location>
</feature>
<keyword evidence="9 17" id="KW-0802">TPR repeat</keyword>
<protein>
    <recommendedName>
        <fullName evidence="4">Tonsoku-like protein</fullName>
    </recommendedName>
    <alternativeName>
        <fullName evidence="15">NF-kappa-B inhibitor-like protein 2</fullName>
    </alternativeName>
    <alternativeName>
        <fullName evidence="14">Nuclear factor of kappa light polypeptide gene enhancer in B-cells inhibitor-like 2</fullName>
    </alternativeName>
</protein>
<gene>
    <name evidence="19" type="ORF">SKAU_G00421000</name>
</gene>
<feature type="region of interest" description="Disordered" evidence="18">
    <location>
        <begin position="871"/>
        <end position="891"/>
    </location>
</feature>
<keyword evidence="5" id="KW-0158">Chromosome</keyword>
<dbReference type="Gene3D" id="1.25.40.20">
    <property type="entry name" value="Ankyrin repeat-containing domain"/>
    <property type="match status" value="1"/>
</dbReference>
<dbReference type="InterPro" id="IPR002110">
    <property type="entry name" value="Ankyrin_rpt"/>
</dbReference>
<evidence type="ECO:0000256" key="5">
    <source>
        <dbReference type="ARBA" id="ARBA00022454"/>
    </source>
</evidence>
<sequence length="1359" mass="148701">MSAPRLVKQLQKAKNKAQSSSNLREEASLCNQLGEVLAKNGDFQAAIEEHRQELALSDVLHDAALKHQHLHLDLSRSVRDTAEEQRALATIGRTFLFRYESDQSQDSLRQAEDAFRRSLAIVDDRLEGVVPPRELSEMRARLYLNLGFVSDGLKDAERCTDLIRRSIFIAEKNQLLEDLYRAKFNLGRIHFRNGGHSSAVRYLEQAKECARKMKDKFNESECSHSIGQVLLSLGDFCGITALSEEGLHSGFPAARRPRRSEEGSQTRDPGLSPGARRVRVGGGPAAGGCGKALDAYRSQLSNALALGKPSRELAVIHVSLAATYADLRQPHKAVEHYRQELELRQNNPKEECDSWLNIAAAEEEAGRSLEELDSCYSTALQCAKRTALTKLQRQVLRAWLAAQQRKGSAHCDDTAAKLQELCAADGGSEEEDEEEEEENSEALEDSDIQLSDSDEDLEDYDRMVPGKRTAGRWNRRNEKGETSLHRACIDGNLRQVQYLVEQGHPVNPRDYCGWTPLHEACNHGHYEVVSVLLEHGAHVSDPGGPLCEGVTPLHDALSCGHFPVARLLVEKGASVTIRNSKGDTPQDSLRHWLKTYSRHLDRETRQECTETERVLKRAATGRGSVGPVAVPNRASTGLQDSQLRQEDRAVPHSPTRRRSRAQPRGTHEAILFGEESSSSDQGDSDCSISPLRPVRPRLRFPESSAPQAGVAALSQGPLTAAGTDSVAPSVSTAEEYHRAMRGLGSAKSRLLNAQDQSEPECSPPTLASANSRSALVPEDEYVEDDWLEDDLGELQPRKRRRVQEPLPMTSSGRSLGHRPPSPEPPPRVPPSSSRGHSLQRGPRGIQRPRQVKMTQLSGMVRLGRREVVRPNSPTLEEPRHTHTLQPPPLSQAVTVPLPAPIRITVRVQDHAFLIPVPHSDAESCTVSWLCDQAAQRYYQACGLLPRLSLQKEGALLSPHDLLLTVLHSNEEVMAEVCSWDLPPLPERYKKACQSLATGEHRLVLRLCEVQDGTPSVCVSGLSLPPAVLTPVLRALKLQASLTQLRLSGNRLSDDLMPELVSAATTMPKLRLLDVSANRITGEGLKKAALALEGRSQPAFPCLEELVLSVNPLGDSVSEALSCLLLACPLLATLSLQACGLTARFLQQHRLLLERALTSSGHLRSVCLSHNSLGSTGFELVLKTLPLRCLTHLYLSAVRSGPADPPLTSRLAALLAQQEECALTHLSLAGNGLTDSDLGNGLTDSDLSTLTRCLAVCPSLVSLDVSGNPAVTSAGLEALLTALRDDLRTLNLLNLQGSQVCGPWDTVTLDSLSSCVRDLQLCSQRLNKLDRKVLQESWVTQGGGVLSRFAKCLLRAAPSL</sequence>
<dbReference type="Pfam" id="PF12796">
    <property type="entry name" value="Ank_2"/>
    <property type="match status" value="1"/>
</dbReference>
<dbReference type="PROSITE" id="PS50297">
    <property type="entry name" value="ANK_REP_REGION"/>
    <property type="match status" value="3"/>
</dbReference>
<evidence type="ECO:0000256" key="9">
    <source>
        <dbReference type="ARBA" id="ARBA00022803"/>
    </source>
</evidence>
<dbReference type="SMART" id="SM00028">
    <property type="entry name" value="TPR"/>
    <property type="match status" value="4"/>
</dbReference>
<accession>A0A9Q1E6M4</accession>
<evidence type="ECO:0000256" key="10">
    <source>
        <dbReference type="ARBA" id="ARBA00022853"/>
    </source>
</evidence>
<dbReference type="OrthoDB" id="5806726at2759"/>
<dbReference type="SUPFAM" id="SSF48403">
    <property type="entry name" value="Ankyrin repeat"/>
    <property type="match status" value="1"/>
</dbReference>
<feature type="repeat" description="ANK" evidence="16">
    <location>
        <begin position="512"/>
        <end position="544"/>
    </location>
</feature>
<evidence type="ECO:0000256" key="18">
    <source>
        <dbReference type="SAM" id="MobiDB-lite"/>
    </source>
</evidence>
<evidence type="ECO:0000256" key="7">
    <source>
        <dbReference type="ARBA" id="ARBA00022737"/>
    </source>
</evidence>
<feature type="region of interest" description="Disordered" evidence="18">
    <location>
        <begin position="600"/>
        <end position="710"/>
    </location>
</feature>
<keyword evidence="6" id="KW-0433">Leucine-rich repeat</keyword>
<evidence type="ECO:0000256" key="4">
    <source>
        <dbReference type="ARBA" id="ARBA00017829"/>
    </source>
</evidence>
<feature type="region of interest" description="Disordered" evidence="18">
    <location>
        <begin position="751"/>
        <end position="852"/>
    </location>
</feature>
<keyword evidence="20" id="KW-1185">Reference proteome</keyword>
<dbReference type="PANTHER" id="PTHR46358">
    <property type="entry name" value="TONSOKU-LIKE PROTEIN"/>
    <property type="match status" value="1"/>
</dbReference>
<dbReference type="SUPFAM" id="SSF52047">
    <property type="entry name" value="RNI-like"/>
    <property type="match status" value="1"/>
</dbReference>
<dbReference type="Gene3D" id="1.25.40.10">
    <property type="entry name" value="Tetratricopeptide repeat domain"/>
    <property type="match status" value="2"/>
</dbReference>
<feature type="compositionally biased region" description="Pro residues" evidence="18">
    <location>
        <begin position="819"/>
        <end position="829"/>
    </location>
</feature>
<evidence type="ECO:0000256" key="12">
    <source>
        <dbReference type="ARBA" id="ARBA00023204"/>
    </source>
</evidence>
<feature type="compositionally biased region" description="Low complexity" evidence="18">
    <location>
        <begin position="830"/>
        <end position="848"/>
    </location>
</feature>
<dbReference type="InterPro" id="IPR036770">
    <property type="entry name" value="Ankyrin_rpt-contain_sf"/>
</dbReference>
<keyword evidence="7" id="KW-0677">Repeat</keyword>
<dbReference type="GO" id="GO:0043596">
    <property type="term" value="C:nuclear replication fork"/>
    <property type="evidence" value="ECO:0007669"/>
    <property type="project" value="TreeGrafter"/>
</dbReference>
<dbReference type="Proteomes" id="UP001152622">
    <property type="component" value="Chromosome 24"/>
</dbReference>
<keyword evidence="10" id="KW-0156">Chromatin regulator</keyword>
<evidence type="ECO:0000256" key="3">
    <source>
        <dbReference type="ARBA" id="ARBA00010999"/>
    </source>
</evidence>
<evidence type="ECO:0000256" key="1">
    <source>
        <dbReference type="ARBA" id="ARBA00004123"/>
    </source>
</evidence>
<dbReference type="Gene3D" id="3.80.10.10">
    <property type="entry name" value="Ribonuclease Inhibitor"/>
    <property type="match status" value="1"/>
</dbReference>
<comment type="similarity">
    <text evidence="3">Belongs to the Tonsoku family.</text>
</comment>
<feature type="region of interest" description="Disordered" evidence="18">
    <location>
        <begin position="250"/>
        <end position="279"/>
    </location>
</feature>
<evidence type="ECO:0000256" key="11">
    <source>
        <dbReference type="ARBA" id="ARBA00023043"/>
    </source>
</evidence>
<keyword evidence="11 16" id="KW-0040">ANK repeat</keyword>
<reference evidence="19" key="1">
    <citation type="journal article" date="2023" name="Science">
        <title>Genome structures resolve the early diversification of teleost fishes.</title>
        <authorList>
            <person name="Parey E."/>
            <person name="Louis A."/>
            <person name="Montfort J."/>
            <person name="Bouchez O."/>
            <person name="Roques C."/>
            <person name="Iampietro C."/>
            <person name="Lluch J."/>
            <person name="Castinel A."/>
            <person name="Donnadieu C."/>
            <person name="Desvignes T."/>
            <person name="Floi Bucao C."/>
            <person name="Jouanno E."/>
            <person name="Wen M."/>
            <person name="Mejri S."/>
            <person name="Dirks R."/>
            <person name="Jansen H."/>
            <person name="Henkel C."/>
            <person name="Chen W.J."/>
            <person name="Zahm M."/>
            <person name="Cabau C."/>
            <person name="Klopp C."/>
            <person name="Thompson A.W."/>
            <person name="Robinson-Rechavi M."/>
            <person name="Braasch I."/>
            <person name="Lecointre G."/>
            <person name="Bobe J."/>
            <person name="Postlethwait J.H."/>
            <person name="Berthelot C."/>
            <person name="Roest Crollius H."/>
            <person name="Guiguen Y."/>
        </authorList>
    </citation>
    <scope>NUCLEOTIDE SEQUENCE</scope>
    <source>
        <strain evidence="19">WJC10195</strain>
    </source>
</reference>
<dbReference type="InterPro" id="IPR001611">
    <property type="entry name" value="Leu-rich_rpt"/>
</dbReference>
<feature type="repeat" description="TPR" evidence="17">
    <location>
        <begin position="314"/>
        <end position="347"/>
    </location>
</feature>
<keyword evidence="8" id="KW-0227">DNA damage</keyword>
<feature type="compositionally biased region" description="Low complexity" evidence="18">
    <location>
        <begin position="676"/>
        <end position="692"/>
    </location>
</feature>
<dbReference type="PANTHER" id="PTHR46358:SF1">
    <property type="entry name" value="TONSOKU-LIKE PROTEIN"/>
    <property type="match status" value="1"/>
</dbReference>
<dbReference type="SUPFAM" id="SSF48452">
    <property type="entry name" value="TPR-like"/>
    <property type="match status" value="1"/>
</dbReference>
<feature type="repeat" description="ANK" evidence="16">
    <location>
        <begin position="479"/>
        <end position="511"/>
    </location>
</feature>
<dbReference type="PROSITE" id="PS50005">
    <property type="entry name" value="TPR"/>
    <property type="match status" value="1"/>
</dbReference>
<comment type="subcellular location">
    <subcellularLocation>
        <location evidence="2">Chromosome</location>
    </subcellularLocation>
    <subcellularLocation>
        <location evidence="1">Nucleus</location>
    </subcellularLocation>
</comment>
<feature type="compositionally biased region" description="Basic and acidic residues" evidence="18">
    <location>
        <begin position="600"/>
        <end position="615"/>
    </location>
</feature>
<dbReference type="PROSITE" id="PS50088">
    <property type="entry name" value="ANK_REPEAT"/>
    <property type="match status" value="3"/>
</dbReference>
<evidence type="ECO:0000256" key="15">
    <source>
        <dbReference type="ARBA" id="ARBA00033240"/>
    </source>
</evidence>
<evidence type="ECO:0000256" key="6">
    <source>
        <dbReference type="ARBA" id="ARBA00022614"/>
    </source>
</evidence>
<dbReference type="InterPro" id="IPR019734">
    <property type="entry name" value="TPR_rpt"/>
</dbReference>
<dbReference type="GO" id="GO:0031297">
    <property type="term" value="P:replication fork processing"/>
    <property type="evidence" value="ECO:0007669"/>
    <property type="project" value="TreeGrafter"/>
</dbReference>
<dbReference type="SMART" id="SM00248">
    <property type="entry name" value="ANK"/>
    <property type="match status" value="3"/>
</dbReference>